<dbReference type="EMBL" id="MFAB01000033">
    <property type="protein sequence ID" value="OGD68142.1"/>
    <property type="molecule type" value="Genomic_DNA"/>
</dbReference>
<comment type="caution">
    <text evidence="1">The sequence shown here is derived from an EMBL/GenBank/DDBJ whole genome shotgun (WGS) entry which is preliminary data.</text>
</comment>
<dbReference type="Proteomes" id="UP000176865">
    <property type="component" value="Unassembled WGS sequence"/>
</dbReference>
<evidence type="ECO:0000313" key="1">
    <source>
        <dbReference type="EMBL" id="OGD68142.1"/>
    </source>
</evidence>
<name>A0A1F5EL55_9BACT</name>
<gene>
    <name evidence="1" type="ORF">A2996_00565</name>
</gene>
<evidence type="ECO:0000313" key="2">
    <source>
        <dbReference type="Proteomes" id="UP000176865"/>
    </source>
</evidence>
<protein>
    <recommendedName>
        <fullName evidence="3">Aspartate/glutamate/uridylate kinase domain-containing protein</fullName>
    </recommendedName>
</protein>
<sequence length="150" mass="17029">MKTILIKGSGDVTERQEFLDFITEKSKKDYVVVICGGGSKINKALKEGGYSVQFDDSGRRITKTPEEKTIARNILEKERNILQDKFYTKNVFVLSPILYAGAVICHINGDDLVKAYELGFDEIFVFTKEKRIEKKKLIFKNNSKVTIIGV</sequence>
<dbReference type="InterPro" id="IPR036393">
    <property type="entry name" value="AceGlu_kinase-like_sf"/>
</dbReference>
<evidence type="ECO:0008006" key="3">
    <source>
        <dbReference type="Google" id="ProtNLM"/>
    </source>
</evidence>
<accession>A0A1F5EL55</accession>
<dbReference type="AlphaFoldDB" id="A0A1F5EL55"/>
<organism evidence="1 2">
    <name type="scientific">Candidatus Campbellbacteria bacterium RIFCSPLOWO2_01_FULL_34_15</name>
    <dbReference type="NCBI Taxonomy" id="1797579"/>
    <lineage>
        <taxon>Bacteria</taxon>
        <taxon>Candidatus Campbelliibacteriota</taxon>
    </lineage>
</organism>
<dbReference type="Gene3D" id="3.40.1160.10">
    <property type="entry name" value="Acetylglutamate kinase-like"/>
    <property type="match status" value="1"/>
</dbReference>
<reference evidence="1 2" key="1">
    <citation type="journal article" date="2016" name="Nat. Commun.">
        <title>Thousands of microbial genomes shed light on interconnected biogeochemical processes in an aquifer system.</title>
        <authorList>
            <person name="Anantharaman K."/>
            <person name="Brown C.T."/>
            <person name="Hug L.A."/>
            <person name="Sharon I."/>
            <person name="Castelle C.J."/>
            <person name="Probst A.J."/>
            <person name="Thomas B.C."/>
            <person name="Singh A."/>
            <person name="Wilkins M.J."/>
            <person name="Karaoz U."/>
            <person name="Brodie E.L."/>
            <person name="Williams K.H."/>
            <person name="Hubbard S.S."/>
            <person name="Banfield J.F."/>
        </authorList>
    </citation>
    <scope>NUCLEOTIDE SEQUENCE [LARGE SCALE GENOMIC DNA]</scope>
</reference>
<proteinExistence type="predicted"/>